<feature type="compositionally biased region" description="Low complexity" evidence="1">
    <location>
        <begin position="23"/>
        <end position="34"/>
    </location>
</feature>
<evidence type="ECO:0000313" key="6">
    <source>
        <dbReference type="Proteomes" id="UP000320857"/>
    </source>
</evidence>
<keyword evidence="2" id="KW-0812">Transmembrane</keyword>
<evidence type="ECO:0000313" key="5">
    <source>
        <dbReference type="EMBL" id="MQS05235.1"/>
    </source>
</evidence>
<dbReference type="AlphaFoldDB" id="A0A5P0YY68"/>
<dbReference type="RefSeq" id="WP_143651404.1">
    <property type="nucleotide sequence ID" value="NZ_JABJXA010000368.1"/>
</dbReference>
<evidence type="ECO:0000256" key="2">
    <source>
        <dbReference type="SAM" id="Phobius"/>
    </source>
</evidence>
<reference evidence="7" key="2">
    <citation type="submission" date="2020-05" db="EMBL/GenBank/DDBJ databases">
        <title>Classification of alakaliphilic streptomycetes isolated from an alkaline soil next to Lonar Crater, India and a proposal for the recognition of Streptomyces alkaliterrae sp. nov.</title>
        <authorList>
            <person name="Golinska P."/>
        </authorList>
    </citation>
    <scope>NUCLEOTIDE SEQUENCE [LARGE SCALE GENOMIC DNA]</scope>
    <source>
        <strain evidence="7">OF8</strain>
    </source>
</reference>
<feature type="compositionally biased region" description="Basic and acidic residues" evidence="1">
    <location>
        <begin position="341"/>
        <end position="350"/>
    </location>
</feature>
<feature type="domain" description="DUF5667" evidence="3">
    <location>
        <begin position="163"/>
        <end position="252"/>
    </location>
</feature>
<dbReference type="Proteomes" id="UP000517765">
    <property type="component" value="Unassembled WGS sequence"/>
</dbReference>
<accession>A0A5P0YY68</accession>
<reference evidence="4" key="3">
    <citation type="journal article" name="Syst. Appl. Microbiol.">
        <title>Streptomyces alkaliterrae sp. nov., isolated from an alkaline soil, and emended descriptions of Streptomyces alkaliphilus, Streptomyces calidiresistens and Streptomyces durbertensis.</title>
        <authorList>
            <person name="Swiecimska M."/>
            <person name="Golinska P."/>
            <person name="Nouioui I."/>
            <person name="Wypij M."/>
            <person name="Rai M."/>
            <person name="Sangal V."/>
            <person name="Goodfellow M."/>
        </authorList>
    </citation>
    <scope>NUCLEOTIDE SEQUENCE</scope>
    <source>
        <strain evidence="4">OF8</strain>
    </source>
</reference>
<feature type="region of interest" description="Disordered" evidence="1">
    <location>
        <begin position="104"/>
        <end position="128"/>
    </location>
</feature>
<protein>
    <recommendedName>
        <fullName evidence="3">DUF5667 domain-containing protein</fullName>
    </recommendedName>
</protein>
<organism evidence="5 6">
    <name type="scientific">Streptomyces alkaliterrae</name>
    <dbReference type="NCBI Taxonomy" id="2213162"/>
    <lineage>
        <taxon>Bacteria</taxon>
        <taxon>Bacillati</taxon>
        <taxon>Actinomycetota</taxon>
        <taxon>Actinomycetes</taxon>
        <taxon>Kitasatosporales</taxon>
        <taxon>Streptomycetaceae</taxon>
        <taxon>Streptomyces</taxon>
    </lineage>
</organism>
<reference evidence="5 6" key="1">
    <citation type="submission" date="2019-10" db="EMBL/GenBank/DDBJ databases">
        <title>Streptomyces sp. nov., a novel actinobacterium isolated from alkaline environment.</title>
        <authorList>
            <person name="Golinska P."/>
        </authorList>
    </citation>
    <scope>NUCLEOTIDE SEQUENCE [LARGE SCALE GENOMIC DNA]</scope>
    <source>
        <strain evidence="5 6">OF1</strain>
    </source>
</reference>
<proteinExistence type="predicted"/>
<keyword evidence="2" id="KW-0472">Membrane</keyword>
<feature type="compositionally biased region" description="Basic and acidic residues" evidence="1">
    <location>
        <begin position="360"/>
        <end position="371"/>
    </location>
</feature>
<evidence type="ECO:0000313" key="4">
    <source>
        <dbReference type="EMBL" id="MBB1262458.1"/>
    </source>
</evidence>
<sequence length="426" mass="43808">MIGSVSTNRRANAFAQALGAPETPDASADSTAPAPDEEPEATGDAQTRAVRSAAPDETDDHEQAALLAVADGLAALPRPQLDPEVKTVQRAQLIAAMEAQFAGGQVPEQRGTSGRGAHRATPLGGLGKLRPKSRLTKGLAAGGLTVGVAAGAFGGVAAASTDALPGDRLYGLKRGMEDLKLDMAGSDVSRGRLHLDHASTRMHEARRLMERGRSGPLDHESLGEVRKALNAMSSNADEGRRLLSAAHERDGDLGPLRALSAFAESHSGGWEELRGLLPVQLRDVGEQVNSVFDAIKRDVSPIRELAPSQPGDDTPGGESPAEREVGGAERNQQRPAPEDAPDGKPTEKDGAASSSPSAPEGHKPDPEEKPDGLVGGGGGLLDPPLTESGGLTSGTGDSDSTAPDITIPPLLPGGLPGLSLDTSRED</sequence>
<evidence type="ECO:0000313" key="7">
    <source>
        <dbReference type="Proteomes" id="UP000517765"/>
    </source>
</evidence>
<dbReference type="EMBL" id="VJYK02000484">
    <property type="protein sequence ID" value="MQS05235.1"/>
    <property type="molecule type" value="Genomic_DNA"/>
</dbReference>
<evidence type="ECO:0000256" key="1">
    <source>
        <dbReference type="SAM" id="MobiDB-lite"/>
    </source>
</evidence>
<name>A0A5P0YY68_9ACTN</name>
<dbReference type="InterPro" id="IPR043725">
    <property type="entry name" value="DUF5667"/>
</dbReference>
<feature type="compositionally biased region" description="Low complexity" evidence="1">
    <location>
        <begin position="417"/>
        <end position="426"/>
    </location>
</feature>
<dbReference type="Proteomes" id="UP000320857">
    <property type="component" value="Unassembled WGS sequence"/>
</dbReference>
<keyword evidence="2" id="KW-1133">Transmembrane helix</keyword>
<evidence type="ECO:0000259" key="3">
    <source>
        <dbReference type="Pfam" id="PF18915"/>
    </source>
</evidence>
<gene>
    <name evidence="5" type="ORF">FNX44_026040</name>
    <name evidence="4" type="ORF">H3147_27220</name>
</gene>
<feature type="compositionally biased region" description="Low complexity" evidence="1">
    <location>
        <begin position="381"/>
        <end position="408"/>
    </location>
</feature>
<feature type="region of interest" description="Disordered" evidence="1">
    <location>
        <begin position="301"/>
        <end position="426"/>
    </location>
</feature>
<keyword evidence="6" id="KW-1185">Reference proteome</keyword>
<feature type="transmembrane region" description="Helical" evidence="2">
    <location>
        <begin position="138"/>
        <end position="159"/>
    </location>
</feature>
<feature type="region of interest" description="Disordered" evidence="1">
    <location>
        <begin position="1"/>
        <end position="62"/>
    </location>
</feature>
<feature type="compositionally biased region" description="Polar residues" evidence="1">
    <location>
        <begin position="1"/>
        <end position="10"/>
    </location>
</feature>
<dbReference type="EMBL" id="JABJXA010000368">
    <property type="protein sequence ID" value="MBB1262458.1"/>
    <property type="molecule type" value="Genomic_DNA"/>
</dbReference>
<dbReference type="Pfam" id="PF18915">
    <property type="entry name" value="DUF5667"/>
    <property type="match status" value="1"/>
</dbReference>
<comment type="caution">
    <text evidence="5">The sequence shown here is derived from an EMBL/GenBank/DDBJ whole genome shotgun (WGS) entry which is preliminary data.</text>
</comment>